<reference evidence="4" key="1">
    <citation type="submission" date="2019-09" db="UniProtKB">
        <authorList>
            <consortium name="WormBaseParasite"/>
        </authorList>
    </citation>
    <scope>IDENTIFICATION</scope>
</reference>
<feature type="compositionally biased region" description="Basic and acidic residues" evidence="1">
    <location>
        <begin position="37"/>
        <end position="51"/>
    </location>
</feature>
<dbReference type="InterPro" id="IPR057835">
    <property type="entry name" value="EF-hand_STIM1/2"/>
</dbReference>
<evidence type="ECO:0000313" key="3">
    <source>
        <dbReference type="Proteomes" id="UP000050761"/>
    </source>
</evidence>
<dbReference type="WBParaSite" id="HPBE_0001002701-mRNA-1">
    <property type="protein sequence ID" value="HPBE_0001002701-mRNA-1"/>
    <property type="gene ID" value="HPBE_0001002701"/>
</dbReference>
<feature type="domain" description="STIM1/2 EF-hand" evidence="2">
    <location>
        <begin position="22"/>
        <end position="52"/>
    </location>
</feature>
<accession>A0A183FQL0</accession>
<evidence type="ECO:0000313" key="4">
    <source>
        <dbReference type="WBParaSite" id="HPBE_0001002701-mRNA-1"/>
    </source>
</evidence>
<proteinExistence type="predicted"/>
<dbReference type="Gene3D" id="1.10.238.180">
    <property type="match status" value="1"/>
</dbReference>
<protein>
    <submittedName>
        <fullName evidence="4">EF-hand domain-containing protein</fullName>
    </submittedName>
</protein>
<dbReference type="AlphaFoldDB" id="A0A183FQL0"/>
<name>A0A183FQL0_HELPZ</name>
<evidence type="ECO:0000259" key="2">
    <source>
        <dbReference type="Pfam" id="PF25578"/>
    </source>
</evidence>
<dbReference type="Proteomes" id="UP000050761">
    <property type="component" value="Unassembled WGS sequence"/>
</dbReference>
<evidence type="ECO:0000256" key="1">
    <source>
        <dbReference type="SAM" id="MobiDB-lite"/>
    </source>
</evidence>
<sequence length="139" mass="15031">LRGGSIKGAYPNVVVTAEEEKIRDAAGYSAIAEIHREMDDDHSGSIDRKETTGVSDQGSRTREGTKGDRTLATILASYSKCSFSGFAIQNNTVLFSLALLKLSSEQHLSLPKFSSITLDKSSLKLGLRVTIPLCVTKRV</sequence>
<keyword evidence="3" id="KW-1185">Reference proteome</keyword>
<organism evidence="3 4">
    <name type="scientific">Heligmosomoides polygyrus</name>
    <name type="common">Parasitic roundworm</name>
    <dbReference type="NCBI Taxonomy" id="6339"/>
    <lineage>
        <taxon>Eukaryota</taxon>
        <taxon>Metazoa</taxon>
        <taxon>Ecdysozoa</taxon>
        <taxon>Nematoda</taxon>
        <taxon>Chromadorea</taxon>
        <taxon>Rhabditida</taxon>
        <taxon>Rhabditina</taxon>
        <taxon>Rhabditomorpha</taxon>
        <taxon>Strongyloidea</taxon>
        <taxon>Heligmosomidae</taxon>
        <taxon>Heligmosomoides</taxon>
    </lineage>
</organism>
<dbReference type="Pfam" id="PF25578">
    <property type="entry name" value="EF-hand_STIM1"/>
    <property type="match status" value="1"/>
</dbReference>
<feature type="region of interest" description="Disordered" evidence="1">
    <location>
        <begin position="37"/>
        <end position="66"/>
    </location>
</feature>